<keyword evidence="1" id="KW-0472">Membrane</keyword>
<accession>A0A1S4BR92</accession>
<evidence type="ECO:0000313" key="3">
    <source>
        <dbReference type="RefSeq" id="XP_016491405.1"/>
    </source>
</evidence>
<protein>
    <recommendedName>
        <fullName evidence="2">Reverse transcriptase zinc-binding domain-containing protein</fullName>
    </recommendedName>
</protein>
<keyword evidence="1" id="KW-0812">Transmembrane</keyword>
<dbReference type="PANTHER" id="PTHR33116:SF66">
    <property type="entry name" value="REVERSE TRANSCRIPTASE ZINC-BINDING DOMAIN-CONTAINING PROTEIN"/>
    <property type="match status" value="1"/>
</dbReference>
<keyword evidence="1" id="KW-1133">Transmembrane helix</keyword>
<feature type="transmembrane region" description="Helical" evidence="1">
    <location>
        <begin position="141"/>
        <end position="159"/>
    </location>
</feature>
<sequence>MVMQQVVVQGDLLAKLGTMQNMDGSFSIKKMYLHLIPRRPKVPWKSLTLQQNIHQRVKFILWLTVQNRLAVVDRLQMIDIQAPMACVFCYGGIETHAHLFFECPVTSALWLRLLTWLGNIGNKGNVIHELQRVCSMAKRKSGLGAITSCAYAMAVYGIWRERNLLRF</sequence>
<proteinExistence type="predicted"/>
<dbReference type="PaxDb" id="4097-A0A1S4BR92"/>
<dbReference type="PANTHER" id="PTHR33116">
    <property type="entry name" value="REVERSE TRANSCRIPTASE ZINC-BINDING DOMAIN-CONTAINING PROTEIN-RELATED-RELATED"/>
    <property type="match status" value="1"/>
</dbReference>
<evidence type="ECO:0000259" key="2">
    <source>
        <dbReference type="Pfam" id="PF13966"/>
    </source>
</evidence>
<dbReference type="KEGG" id="nta:107811067"/>
<name>A0A1S4BR92_TOBAC</name>
<dbReference type="InterPro" id="IPR026960">
    <property type="entry name" value="RVT-Znf"/>
</dbReference>
<dbReference type="OrthoDB" id="1210644at2759"/>
<reference evidence="3" key="1">
    <citation type="submission" date="2025-08" db="UniProtKB">
        <authorList>
            <consortium name="RefSeq"/>
        </authorList>
    </citation>
    <scope>IDENTIFICATION</scope>
</reference>
<evidence type="ECO:0000256" key="1">
    <source>
        <dbReference type="SAM" id="Phobius"/>
    </source>
</evidence>
<gene>
    <name evidence="3" type="primary">LOC107811067</name>
</gene>
<organism evidence="3">
    <name type="scientific">Nicotiana tabacum</name>
    <name type="common">Common tobacco</name>
    <dbReference type="NCBI Taxonomy" id="4097"/>
    <lineage>
        <taxon>Eukaryota</taxon>
        <taxon>Viridiplantae</taxon>
        <taxon>Streptophyta</taxon>
        <taxon>Embryophyta</taxon>
        <taxon>Tracheophyta</taxon>
        <taxon>Spermatophyta</taxon>
        <taxon>Magnoliopsida</taxon>
        <taxon>eudicotyledons</taxon>
        <taxon>Gunneridae</taxon>
        <taxon>Pentapetalae</taxon>
        <taxon>asterids</taxon>
        <taxon>lamiids</taxon>
        <taxon>Solanales</taxon>
        <taxon>Solanaceae</taxon>
        <taxon>Nicotianoideae</taxon>
        <taxon>Nicotianeae</taxon>
        <taxon>Nicotiana</taxon>
    </lineage>
</organism>
<dbReference type="Pfam" id="PF13966">
    <property type="entry name" value="zf-RVT"/>
    <property type="match status" value="1"/>
</dbReference>
<dbReference type="RefSeq" id="XP_016491405.1">
    <property type="nucleotide sequence ID" value="XM_016635919.1"/>
</dbReference>
<feature type="domain" description="Reverse transcriptase zinc-binding" evidence="2">
    <location>
        <begin position="26"/>
        <end position="110"/>
    </location>
</feature>
<dbReference type="AlphaFoldDB" id="A0A1S4BR92"/>